<dbReference type="InterPro" id="IPR015867">
    <property type="entry name" value="N-reg_PII/ATP_PRibTrfase_C"/>
</dbReference>
<dbReference type="PROSITE" id="PS51343">
    <property type="entry name" value="PII_GLNB_DOM"/>
    <property type="match status" value="1"/>
</dbReference>
<dbReference type="EMBL" id="SROY01000008">
    <property type="protein sequence ID" value="TLX20757.1"/>
    <property type="molecule type" value="Genomic_DNA"/>
</dbReference>
<dbReference type="PANTHER" id="PTHR30115">
    <property type="entry name" value="NITROGEN REGULATORY PROTEIN P-II"/>
    <property type="match status" value="1"/>
</dbReference>
<proteinExistence type="predicted"/>
<organism evidence="1 2">
    <name type="scientific">Thermomonas fusca</name>
    <dbReference type="NCBI Taxonomy" id="215690"/>
    <lineage>
        <taxon>Bacteria</taxon>
        <taxon>Pseudomonadati</taxon>
        <taxon>Pseudomonadota</taxon>
        <taxon>Gammaproteobacteria</taxon>
        <taxon>Lysobacterales</taxon>
        <taxon>Lysobacteraceae</taxon>
        <taxon>Thermomonas</taxon>
    </lineage>
</organism>
<dbReference type="GO" id="GO:0030234">
    <property type="term" value="F:enzyme regulator activity"/>
    <property type="evidence" value="ECO:0007669"/>
    <property type="project" value="InterPro"/>
</dbReference>
<dbReference type="GO" id="GO:0006808">
    <property type="term" value="P:regulation of nitrogen utilization"/>
    <property type="evidence" value="ECO:0007669"/>
    <property type="project" value="InterPro"/>
</dbReference>
<dbReference type="Gene3D" id="3.30.70.120">
    <property type="match status" value="1"/>
</dbReference>
<evidence type="ECO:0000313" key="2">
    <source>
        <dbReference type="Proteomes" id="UP000308508"/>
    </source>
</evidence>
<dbReference type="SUPFAM" id="SSF54913">
    <property type="entry name" value="GlnB-like"/>
    <property type="match status" value="1"/>
</dbReference>
<dbReference type="PRINTS" id="PR00340">
    <property type="entry name" value="PIIGLNB"/>
</dbReference>
<dbReference type="InterPro" id="IPR011322">
    <property type="entry name" value="N-reg_PII-like_a/b"/>
</dbReference>
<dbReference type="AlphaFoldDB" id="A0A5R9PCD4"/>
<dbReference type="SMART" id="SM00938">
    <property type="entry name" value="P-II"/>
    <property type="match status" value="1"/>
</dbReference>
<keyword evidence="2" id="KW-1185">Reference proteome</keyword>
<dbReference type="InterPro" id="IPR002187">
    <property type="entry name" value="N-reg_PII"/>
</dbReference>
<accession>A0A5R9PCD4</accession>
<dbReference type="Proteomes" id="UP000308508">
    <property type="component" value="Unassembled WGS sequence"/>
</dbReference>
<comment type="caution">
    <text evidence="1">The sequence shown here is derived from an EMBL/GenBank/DDBJ whole genome shotgun (WGS) entry which is preliminary data.</text>
</comment>
<dbReference type="GO" id="GO:0005829">
    <property type="term" value="C:cytosol"/>
    <property type="evidence" value="ECO:0007669"/>
    <property type="project" value="TreeGrafter"/>
</dbReference>
<sequence>MKQIKAFVHRNRVSDLIHALEASGFKRLSLFDVKGLLRALSAREQQYSVEFGDQVISEVQMELFCEDDEVTRALEVFQRVGRTGQIEAGWVYISNVEQAIAIGGVRQES</sequence>
<dbReference type="STRING" id="1123377.GCA_000423885_02357"/>
<dbReference type="PANTHER" id="PTHR30115:SF11">
    <property type="entry name" value="NITROGEN REGULATORY PROTEIN P-II HOMOLOG"/>
    <property type="match status" value="1"/>
</dbReference>
<dbReference type="GO" id="GO:0005524">
    <property type="term" value="F:ATP binding"/>
    <property type="evidence" value="ECO:0007669"/>
    <property type="project" value="TreeGrafter"/>
</dbReference>
<evidence type="ECO:0000313" key="1">
    <source>
        <dbReference type="EMBL" id="TLX20757.1"/>
    </source>
</evidence>
<reference evidence="1 2" key="1">
    <citation type="submission" date="2019-04" db="EMBL/GenBank/DDBJ databases">
        <authorList>
            <person name="Grouzdev D.S."/>
            <person name="Nazina T.N."/>
        </authorList>
    </citation>
    <scope>NUCLEOTIDE SEQUENCE [LARGE SCALE GENOMIC DNA]</scope>
    <source>
        <strain evidence="1 2">SHC 3-19</strain>
    </source>
</reference>
<protein>
    <submittedName>
        <fullName evidence="1">P-II family nitrogen regulator</fullName>
    </submittedName>
</protein>
<dbReference type="RefSeq" id="WP_138349964.1">
    <property type="nucleotide sequence ID" value="NZ_SROY01000008.1"/>
</dbReference>
<dbReference type="Pfam" id="PF00543">
    <property type="entry name" value="P-II"/>
    <property type="match status" value="1"/>
</dbReference>
<name>A0A5R9PCD4_9GAMM</name>
<gene>
    <name evidence="1" type="ORF">E5S66_13200</name>
</gene>